<evidence type="ECO:0000313" key="4">
    <source>
        <dbReference type="Proteomes" id="UP001516061"/>
    </source>
</evidence>
<dbReference type="Proteomes" id="UP001516061">
    <property type="component" value="Unassembled WGS sequence"/>
</dbReference>
<reference evidence="3 4" key="1">
    <citation type="submission" date="2020-05" db="EMBL/GenBank/DDBJ databases">
        <title>Genomic Encyclopedia of Type Strains, Phase IV (KMG-V): Genome sequencing to study the core and pangenomes of soil and plant-associated prokaryotes.</title>
        <authorList>
            <person name="Whitman W."/>
        </authorList>
    </citation>
    <scope>NUCLEOTIDE SEQUENCE [LARGE SCALE GENOMIC DNA]</scope>
    <source>
        <strain evidence="3 4">C29</strain>
    </source>
</reference>
<sequence>MQDNYIHTKSIAIKNLISEIYKNKNISNEMRIPLEKAQHHAKAMCILSMENDFIGVANENNSLSKVFDFLTNQFNAEHFPIENSIIKKINLKITEMNNLTEKINNPRKNNLSETDQNRINYHDKIQSLGKHIDHVVKRQVELDLLCKNARENAEAANSQSKELSSEIDNIKREANNRTEEIIKNLHEKQKEINELVGVISGTAIAGSYEKSAAEEKDLAEITRRISVILMLIIVVIIGYSILETRSPEFDWKVSLTRVILSLTISIPATYLARESTKHRSKQHEYLRMSLDLKSITPYLASLPNEEQNKIKSEMADRIFAINNNDIQKFESYPIDTQKILMAIIDKIGVHNNTKIHTNNEEK</sequence>
<name>A0ABX2G284_9BURK</name>
<organism evidence="3 4">
    <name type="scientific">Sphaerotilus uruguayifluvii</name>
    <dbReference type="NCBI Taxonomy" id="2735897"/>
    <lineage>
        <taxon>Bacteria</taxon>
        <taxon>Pseudomonadati</taxon>
        <taxon>Pseudomonadota</taxon>
        <taxon>Betaproteobacteria</taxon>
        <taxon>Burkholderiales</taxon>
        <taxon>Sphaerotilaceae</taxon>
        <taxon>Sphaerotilus</taxon>
    </lineage>
</organism>
<feature type="transmembrane region" description="Helical" evidence="2">
    <location>
        <begin position="225"/>
        <end position="242"/>
    </location>
</feature>
<feature type="transmembrane region" description="Helical" evidence="2">
    <location>
        <begin position="254"/>
        <end position="272"/>
    </location>
</feature>
<keyword evidence="2" id="KW-0812">Transmembrane</keyword>
<protein>
    <submittedName>
        <fullName evidence="3">Uncharacterized protein</fullName>
    </submittedName>
</protein>
<accession>A0ABX2G284</accession>
<dbReference type="RefSeq" id="WP_173804353.1">
    <property type="nucleotide sequence ID" value="NZ_JABSNM010000003.1"/>
</dbReference>
<keyword evidence="4" id="KW-1185">Reference proteome</keyword>
<proteinExistence type="predicted"/>
<keyword evidence="2" id="KW-1133">Transmembrane helix</keyword>
<gene>
    <name evidence="3" type="ORF">HNQ01_001097</name>
</gene>
<feature type="coiled-coil region" evidence="1">
    <location>
        <begin position="146"/>
        <end position="195"/>
    </location>
</feature>
<comment type="caution">
    <text evidence="3">The sequence shown here is derived from an EMBL/GenBank/DDBJ whole genome shotgun (WGS) entry which is preliminary data.</text>
</comment>
<evidence type="ECO:0000313" key="3">
    <source>
        <dbReference type="EMBL" id="NRT55387.1"/>
    </source>
</evidence>
<keyword evidence="1" id="KW-0175">Coiled coil</keyword>
<evidence type="ECO:0000256" key="2">
    <source>
        <dbReference type="SAM" id="Phobius"/>
    </source>
</evidence>
<keyword evidence="2" id="KW-0472">Membrane</keyword>
<dbReference type="EMBL" id="JABSNM010000003">
    <property type="protein sequence ID" value="NRT55387.1"/>
    <property type="molecule type" value="Genomic_DNA"/>
</dbReference>
<evidence type="ECO:0000256" key="1">
    <source>
        <dbReference type="SAM" id="Coils"/>
    </source>
</evidence>